<feature type="compositionally biased region" description="Acidic residues" evidence="2">
    <location>
        <begin position="405"/>
        <end position="414"/>
    </location>
</feature>
<dbReference type="Gene3D" id="3.30.780.10">
    <property type="entry name" value="SUI1-like domain"/>
    <property type="match status" value="1"/>
</dbReference>
<dbReference type="Pfam" id="PF25304">
    <property type="entry name" value="WHD_eIF2D"/>
    <property type="match status" value="1"/>
</dbReference>
<dbReference type="InterPro" id="IPR015947">
    <property type="entry name" value="PUA-like_sf"/>
</dbReference>
<dbReference type="InterPro" id="IPR041366">
    <property type="entry name" value="Pre-PUA"/>
</dbReference>
<dbReference type="InterPro" id="IPR057429">
    <property type="entry name" value="WH_eIF2D"/>
</dbReference>
<dbReference type="Pfam" id="PF17832">
    <property type="entry name" value="Pre-PUA"/>
    <property type="match status" value="1"/>
</dbReference>
<dbReference type="InterPro" id="IPR039759">
    <property type="entry name" value="eIF2D_SUI1"/>
</dbReference>
<dbReference type="InterPro" id="IPR048248">
    <property type="entry name" value="PUA_eIF2d-like"/>
</dbReference>
<dbReference type="Pfam" id="PF26291">
    <property type="entry name" value="SWIB_eIF2D"/>
    <property type="match status" value="1"/>
</dbReference>
<dbReference type="SUPFAM" id="SSF88697">
    <property type="entry name" value="PUA domain-like"/>
    <property type="match status" value="1"/>
</dbReference>
<organism evidence="4 5">
    <name type="scientific">Ancylostoma ceylanicum</name>
    <dbReference type="NCBI Taxonomy" id="53326"/>
    <lineage>
        <taxon>Eukaryota</taxon>
        <taxon>Metazoa</taxon>
        <taxon>Ecdysozoa</taxon>
        <taxon>Nematoda</taxon>
        <taxon>Chromadorea</taxon>
        <taxon>Rhabditida</taxon>
        <taxon>Rhabditina</taxon>
        <taxon>Rhabditomorpha</taxon>
        <taxon>Strongyloidea</taxon>
        <taxon>Ancylostomatidae</taxon>
        <taxon>Ancylostomatinae</taxon>
        <taxon>Ancylostoma</taxon>
    </lineage>
</organism>
<evidence type="ECO:0000259" key="3">
    <source>
        <dbReference type="PROSITE" id="PS50296"/>
    </source>
</evidence>
<dbReference type="Pfam" id="PF26292">
    <property type="entry name" value="PUA_elF2D"/>
    <property type="match status" value="1"/>
</dbReference>
<dbReference type="SUPFAM" id="SSF55159">
    <property type="entry name" value="eIF1-like"/>
    <property type="match status" value="1"/>
</dbReference>
<reference evidence="5" key="1">
    <citation type="journal article" date="2015" name="Nat. Genet.">
        <title>The genome and transcriptome of the zoonotic hookworm Ancylostoma ceylanicum identify infection-specific gene families.</title>
        <authorList>
            <person name="Schwarz E.M."/>
            <person name="Hu Y."/>
            <person name="Antoshechkin I."/>
            <person name="Miller M.M."/>
            <person name="Sternberg P.W."/>
            <person name="Aroian R.V."/>
        </authorList>
    </citation>
    <scope>NUCLEOTIDE SEQUENCE</scope>
    <source>
        <strain evidence="5">HY135</strain>
    </source>
</reference>
<dbReference type="GO" id="GO:0001731">
    <property type="term" value="P:formation of translation preinitiation complex"/>
    <property type="evidence" value="ECO:0007669"/>
    <property type="project" value="InterPro"/>
</dbReference>
<feature type="domain" description="SUI1" evidence="3">
    <location>
        <begin position="632"/>
        <end position="705"/>
    </location>
</feature>
<name>A0A016VUH9_9BILA</name>
<evidence type="ECO:0000256" key="2">
    <source>
        <dbReference type="SAM" id="MobiDB-lite"/>
    </source>
</evidence>
<dbReference type="Proteomes" id="UP000024635">
    <property type="component" value="Unassembled WGS sequence"/>
</dbReference>
<dbReference type="PROSITE" id="PS50296">
    <property type="entry name" value="SUI1"/>
    <property type="match status" value="1"/>
</dbReference>
<keyword evidence="1" id="KW-0963">Cytoplasm</keyword>
<dbReference type="CDD" id="cd11608">
    <property type="entry name" value="eIF2D_C"/>
    <property type="match status" value="1"/>
</dbReference>
<sequence length="723" mass="81570">MTRRPILLRPRTSLQTVIQQYKRKMDKMAAYPYRMMDNTSEKLIPRSFIVSARVLVAKRRIIMKAAIASSPCHRRTIFEKVAVFIQKNSLFCRSFAQSLRMTELLDLADGYFTTQRVKAQGNGTVASDAVVRLAGRAHRFPGGCTNVDSSAESVSWDKCSRNSLQSRKTQIYGIRTRYKKLLQRLSPTFGDVLSKKAQYAQAKIITFNGTTLNLYMVDKEPMFFDFDAAGVLFPTLYFTWIAPTVFPMLVVHEEVLHYLENGADLMLQGVIRREMIPLYEFNRGDAVTISVLTGGKIMGPMAVGITLMSSQEMIANKFEGKGVQILHIFRDLLWEFGSRSAPPVHDLLAIFNAGKTQEPSQEDEFPPLGSLSVNEGSNVQQVEVIVHEGQQTSCDREANQSEADGNTEEQPPEESMDDLLYRCFLAALKFRLDKVPMDVGQFYSQCLLACVPKTRRLDMKKTKYKKFGIFLEEVNKGEDGPIVKIKKMGKGADVIDEVFKSHPALRSFAVTDEVIKDEEEDSGKCGPKIHEYYSVTDAVLPVLKTRGRFSKGQLLESSEVREIVTDYVKKEELHCGKTVRLDPILAQVTRINEESTDWNTLIQKVQSKMTKTFVLRMPDGRELVRKINMPKIVFKVETRSGNKKVTLINNLAVFGIEPKRLCHQIQVEAATSATTTNEAVNCEGPQVTVLGNQVTYLGELLIKEYGIDKKYIEGLDLGIKKKK</sequence>
<dbReference type="CDD" id="cd21156">
    <property type="entry name" value="PUA_eIF2d-like"/>
    <property type="match status" value="1"/>
</dbReference>
<dbReference type="STRING" id="53326.A0A016VUH9"/>
<dbReference type="Gene3D" id="3.10.400.20">
    <property type="match status" value="1"/>
</dbReference>
<dbReference type="EMBL" id="JARK01001340">
    <property type="protein sequence ID" value="EYC30692.1"/>
    <property type="molecule type" value="Genomic_DNA"/>
</dbReference>
<dbReference type="InterPro" id="IPR039757">
    <property type="entry name" value="EIF2D"/>
</dbReference>
<dbReference type="OrthoDB" id="199771at2759"/>
<dbReference type="Pfam" id="PF01253">
    <property type="entry name" value="SUI1"/>
    <property type="match status" value="1"/>
</dbReference>
<accession>A0A016VUH9</accession>
<protein>
    <recommendedName>
        <fullName evidence="3">SUI1 domain-containing protein</fullName>
    </recommendedName>
</protein>
<dbReference type="PANTHER" id="PTHR12217">
    <property type="entry name" value="EUKARYOTIC TRANSLATION INITIATION FACTOR 2D"/>
    <property type="match status" value="1"/>
</dbReference>
<dbReference type="NCBIfam" id="TIGR00451">
    <property type="entry name" value="unchar_dom_2"/>
    <property type="match status" value="1"/>
</dbReference>
<dbReference type="InterPro" id="IPR001950">
    <property type="entry name" value="SUI1"/>
</dbReference>
<feature type="region of interest" description="Disordered" evidence="2">
    <location>
        <begin position="390"/>
        <end position="414"/>
    </location>
</feature>
<keyword evidence="5" id="KW-1185">Reference proteome</keyword>
<dbReference type="PROSITE" id="PS50890">
    <property type="entry name" value="PUA"/>
    <property type="match status" value="1"/>
</dbReference>
<dbReference type="GO" id="GO:0003743">
    <property type="term" value="F:translation initiation factor activity"/>
    <property type="evidence" value="ECO:0007669"/>
    <property type="project" value="InterPro"/>
</dbReference>
<dbReference type="AlphaFoldDB" id="A0A016VUH9"/>
<proteinExistence type="predicted"/>
<evidence type="ECO:0000256" key="1">
    <source>
        <dbReference type="ARBA" id="ARBA00022490"/>
    </source>
</evidence>
<dbReference type="InterPro" id="IPR036877">
    <property type="entry name" value="SUI1_dom_sf"/>
</dbReference>
<gene>
    <name evidence="4" type="primary">Acey_s0004.g1716</name>
    <name evidence="4" type="synonym">Acey-C25H3.4</name>
    <name evidence="4" type="ORF">Y032_0004g1716</name>
</gene>
<evidence type="ECO:0000313" key="4">
    <source>
        <dbReference type="EMBL" id="EYC30692.1"/>
    </source>
</evidence>
<evidence type="ECO:0000313" key="5">
    <source>
        <dbReference type="Proteomes" id="UP000024635"/>
    </source>
</evidence>
<comment type="caution">
    <text evidence="4">The sequence shown here is derived from an EMBL/GenBank/DDBJ whole genome shotgun (WGS) entry which is preliminary data.</text>
</comment>
<dbReference type="InterPro" id="IPR058886">
    <property type="entry name" value="SWIB_eIF2D"/>
</dbReference>
<dbReference type="PANTHER" id="PTHR12217:SF4">
    <property type="entry name" value="EUKARYOTIC TRANSLATION INITIATION FACTOR 2D"/>
    <property type="match status" value="1"/>
</dbReference>
<dbReference type="InterPro" id="IPR004521">
    <property type="entry name" value="Uncharacterised_CHP00451"/>
</dbReference>
<dbReference type="GO" id="GO:0003723">
    <property type="term" value="F:RNA binding"/>
    <property type="evidence" value="ECO:0007669"/>
    <property type="project" value="InterPro"/>
</dbReference>